<dbReference type="GO" id="GO:0009897">
    <property type="term" value="C:external side of plasma membrane"/>
    <property type="evidence" value="ECO:0007669"/>
    <property type="project" value="TreeGrafter"/>
</dbReference>
<dbReference type="InterPro" id="IPR013783">
    <property type="entry name" value="Ig-like_fold"/>
</dbReference>
<sequence length="643" mass="71130">MADPKRYTDDCVLGPFLVKPQKSQSQVFSSALWTPLLFLLVGLRASGEDSVPIEVAGTLEGFVTFPLTIAVDTEIEHVVWTGPQNAIALAHPGGITILDRSYQSRLNISSKSYSMQLSKLTLRDEGHYRAQINTKNSNSTTEKTFILHVYEQLQEPRVTVEHTVSESTSCNLTLVCSMERERKSVLYSWTMVGTHASESFEGSTLTISWMPCDPDVAYTCIAKNPVSQISSHPVHVPQFCADPGASRGGTMGETVVGMLGESVTLPLVVLTSQDIEKVVWMFNTSIISKERGEAATAGPLIKSKEPGKDRVQVSSQDYALKISQLKMEDAGPYNAYMCSGARRVMSTKHFTLHVYRRLKKPEITWSSGPPEDSICRVTLMCSVEDSGDDVTYRWTFLQKGAVVAQGGSLLNVSWSGSEYYPSFTCTAMNPVSNSSRQLFPGNICPEPSRSIKTWIIVLLIISTLLCFGISTWCIWKQKRQCSAPALSDSQGEVPAETYPEPTVSHNLFTMLSQGYKLPGNGPGPLRHSFDSSLTTEEDKETEMQEVVSGRDAIYDLTIQEDMASKGQAEYDLITPSNVVPDPIVEGNTVYTQVFFRSREKAPVLQKKDSSNTVYCSIQKSQLPRPPPQQNDEFPEISTYENFS</sequence>
<dbReference type="FunFam" id="2.60.40.10:FF:000820">
    <property type="entry name" value="SLAM family member 7"/>
    <property type="match status" value="1"/>
</dbReference>
<evidence type="ECO:0000256" key="7">
    <source>
        <dbReference type="ARBA" id="ARBA00023130"/>
    </source>
</evidence>
<proteinExistence type="predicted"/>
<dbReference type="PROSITE" id="PS50835">
    <property type="entry name" value="IG_LIKE"/>
    <property type="match status" value="2"/>
</dbReference>
<reference evidence="15" key="2">
    <citation type="submission" date="2025-08" db="UniProtKB">
        <authorList>
            <consortium name="Ensembl"/>
        </authorList>
    </citation>
    <scope>IDENTIFICATION</scope>
    <source>
        <strain evidence="15">Isolate ISIS603380</strain>
    </source>
</reference>
<evidence type="ECO:0000256" key="4">
    <source>
        <dbReference type="ARBA" id="ARBA00022729"/>
    </source>
</evidence>
<dbReference type="OMA" id="IEHITWS"/>
<reference evidence="15" key="3">
    <citation type="submission" date="2025-09" db="UniProtKB">
        <authorList>
            <consortium name="Ensembl"/>
        </authorList>
    </citation>
    <scope>IDENTIFICATION</scope>
    <source>
        <strain evidence="15">Isolate ISIS603380</strain>
    </source>
</reference>
<evidence type="ECO:0000256" key="11">
    <source>
        <dbReference type="ARBA" id="ARBA00023319"/>
    </source>
</evidence>
<keyword evidence="3 13" id="KW-0812">Transmembrane</keyword>
<keyword evidence="7" id="KW-1064">Adaptive immunity</keyword>
<dbReference type="Gene3D" id="2.60.40.10">
    <property type="entry name" value="Immunoglobulins"/>
    <property type="match status" value="4"/>
</dbReference>
<evidence type="ECO:0000256" key="13">
    <source>
        <dbReference type="SAM" id="Phobius"/>
    </source>
</evidence>
<dbReference type="SUPFAM" id="SSF48726">
    <property type="entry name" value="Immunoglobulin"/>
    <property type="match status" value="4"/>
</dbReference>
<evidence type="ECO:0000313" key="15">
    <source>
        <dbReference type="Ensembl" id="ENSLAFP00000016447.2"/>
    </source>
</evidence>
<dbReference type="Ensembl" id="ENSLAFT00000023093.2">
    <property type="protein sequence ID" value="ENSLAFP00000016447.2"/>
    <property type="gene ID" value="ENSLAFG00000023009.2"/>
</dbReference>
<evidence type="ECO:0000313" key="16">
    <source>
        <dbReference type="Proteomes" id="UP000007646"/>
    </source>
</evidence>
<accession>G3TMS7</accession>
<dbReference type="GO" id="GO:0072540">
    <property type="term" value="P:T-helper 17 cell lineage commitment"/>
    <property type="evidence" value="ECO:0007669"/>
    <property type="project" value="Ensembl"/>
</dbReference>
<dbReference type="SMART" id="SM00409">
    <property type="entry name" value="IG"/>
    <property type="match status" value="2"/>
</dbReference>
<keyword evidence="16" id="KW-1185">Reference proteome</keyword>
<evidence type="ECO:0000256" key="6">
    <source>
        <dbReference type="ARBA" id="ARBA00022989"/>
    </source>
</evidence>
<evidence type="ECO:0000256" key="10">
    <source>
        <dbReference type="ARBA" id="ARBA00023180"/>
    </source>
</evidence>
<dbReference type="FunCoup" id="G3TMS7">
    <property type="interactions" value="74"/>
</dbReference>
<dbReference type="Proteomes" id="UP000007646">
    <property type="component" value="Unassembled WGS sequence"/>
</dbReference>
<dbReference type="GO" id="GO:0032740">
    <property type="term" value="P:positive regulation of interleukin-17 production"/>
    <property type="evidence" value="ECO:0007669"/>
    <property type="project" value="Ensembl"/>
</dbReference>
<name>G3TMS7_LOXAF</name>
<dbReference type="Pfam" id="PF07686">
    <property type="entry name" value="V-set"/>
    <property type="match status" value="1"/>
</dbReference>
<dbReference type="GO" id="GO:0045087">
    <property type="term" value="P:innate immune response"/>
    <property type="evidence" value="ECO:0007669"/>
    <property type="project" value="UniProtKB-KW"/>
</dbReference>
<dbReference type="PANTHER" id="PTHR12080:SF114">
    <property type="entry name" value="T-LYMPHOCYTE SURFACE ANTIGEN LY-9"/>
    <property type="match status" value="1"/>
</dbReference>
<evidence type="ECO:0000256" key="9">
    <source>
        <dbReference type="ARBA" id="ARBA00023157"/>
    </source>
</evidence>
<feature type="region of interest" description="Disordered" evidence="12">
    <location>
        <begin position="618"/>
        <end position="643"/>
    </location>
</feature>
<feature type="transmembrane region" description="Helical" evidence="13">
    <location>
        <begin position="454"/>
        <end position="475"/>
    </location>
</feature>
<dbReference type="AlphaFoldDB" id="G3TMS7"/>
<dbReference type="InterPro" id="IPR007110">
    <property type="entry name" value="Ig-like_dom"/>
</dbReference>
<evidence type="ECO:0000256" key="8">
    <source>
        <dbReference type="ARBA" id="ARBA00023136"/>
    </source>
</evidence>
<keyword evidence="6 13" id="KW-1133">Transmembrane helix</keyword>
<keyword evidence="5" id="KW-0391">Immunity</keyword>
<dbReference type="GeneTree" id="ENSGT01030000234540"/>
<dbReference type="HOGENOM" id="CLU_035502_0_0_1"/>
<organism evidence="15 16">
    <name type="scientific">Loxodonta africana</name>
    <name type="common">African elephant</name>
    <dbReference type="NCBI Taxonomy" id="9785"/>
    <lineage>
        <taxon>Eukaryota</taxon>
        <taxon>Metazoa</taxon>
        <taxon>Chordata</taxon>
        <taxon>Craniata</taxon>
        <taxon>Vertebrata</taxon>
        <taxon>Euteleostomi</taxon>
        <taxon>Mammalia</taxon>
        <taxon>Eutheria</taxon>
        <taxon>Afrotheria</taxon>
        <taxon>Proboscidea</taxon>
        <taxon>Elephantidae</taxon>
        <taxon>Loxodonta</taxon>
    </lineage>
</organism>
<evidence type="ECO:0000256" key="12">
    <source>
        <dbReference type="SAM" id="MobiDB-lite"/>
    </source>
</evidence>
<feature type="domain" description="Ig-like" evidence="14">
    <location>
        <begin position="156"/>
        <end position="230"/>
    </location>
</feature>
<dbReference type="eggNOG" id="ENOG502SGRG">
    <property type="taxonomic scope" value="Eukaryota"/>
</dbReference>
<dbReference type="InParanoid" id="G3TMS7"/>
<evidence type="ECO:0000259" key="14">
    <source>
        <dbReference type="PROSITE" id="PS50835"/>
    </source>
</evidence>
<comment type="subcellular location">
    <subcellularLocation>
        <location evidence="1">Membrane</location>
        <topology evidence="1">Single-pass type I membrane protein</topology>
    </subcellularLocation>
</comment>
<keyword evidence="2" id="KW-0399">Innate immunity</keyword>
<dbReference type="STRING" id="9785.ENSLAFP00000016447"/>
<gene>
    <name evidence="15" type="primary">LY9</name>
</gene>
<keyword evidence="9" id="KW-1015">Disulfide bond</keyword>
<dbReference type="PANTHER" id="PTHR12080">
    <property type="entry name" value="SIGNALING LYMPHOCYTIC ACTIVATION MOLECULE"/>
    <property type="match status" value="1"/>
</dbReference>
<feature type="domain" description="Ig-like" evidence="14">
    <location>
        <begin position="361"/>
        <end position="439"/>
    </location>
</feature>
<reference evidence="15 16" key="1">
    <citation type="submission" date="2009-06" db="EMBL/GenBank/DDBJ databases">
        <title>The Genome Sequence of Loxodonta africana (African elephant).</title>
        <authorList>
            <person name="Di Palma F."/>
            <person name="Heiman D."/>
            <person name="Young S."/>
            <person name="Johnson J."/>
            <person name="Lander E.S."/>
            <person name="Lindblad-Toh K."/>
        </authorList>
    </citation>
    <scope>NUCLEOTIDE SEQUENCE [LARGE SCALE GENOMIC DNA]</scope>
    <source>
        <strain evidence="15 16">Isolate ISIS603380</strain>
    </source>
</reference>
<evidence type="ECO:0000256" key="2">
    <source>
        <dbReference type="ARBA" id="ARBA00022588"/>
    </source>
</evidence>
<dbReference type="InterPro" id="IPR013106">
    <property type="entry name" value="Ig_V-set"/>
</dbReference>
<dbReference type="CDD" id="cd16842">
    <property type="entry name" value="Ig_SLAM-like_N"/>
    <property type="match status" value="2"/>
</dbReference>
<evidence type="ECO:0000256" key="3">
    <source>
        <dbReference type="ARBA" id="ARBA00022692"/>
    </source>
</evidence>
<dbReference type="FunFam" id="2.60.40.10:FF:000470">
    <property type="entry name" value="SLAM family member 7"/>
    <property type="match status" value="1"/>
</dbReference>
<dbReference type="InterPro" id="IPR003599">
    <property type="entry name" value="Ig_sub"/>
</dbReference>
<evidence type="ECO:0000256" key="5">
    <source>
        <dbReference type="ARBA" id="ARBA00022859"/>
    </source>
</evidence>
<protein>
    <submittedName>
        <fullName evidence="15">Lymphocyte antigen 9</fullName>
    </submittedName>
</protein>
<dbReference type="InterPro" id="IPR036179">
    <property type="entry name" value="Ig-like_dom_sf"/>
</dbReference>
<keyword evidence="10" id="KW-0325">Glycoprotein</keyword>
<dbReference type="InterPro" id="IPR015631">
    <property type="entry name" value="CD2/SLAM_rcpt"/>
</dbReference>
<keyword evidence="11" id="KW-0393">Immunoglobulin domain</keyword>
<keyword evidence="4" id="KW-0732">Signal</keyword>
<evidence type="ECO:0000256" key="1">
    <source>
        <dbReference type="ARBA" id="ARBA00004479"/>
    </source>
</evidence>
<keyword evidence="8 13" id="KW-0472">Membrane</keyword>